<protein>
    <recommendedName>
        <fullName evidence="3 10">4-diphosphocytidyl-2-C-methyl-D-erythritol kinase</fullName>
        <shortName evidence="10">CMK</shortName>
        <ecNumber evidence="2 10">2.7.1.148</ecNumber>
    </recommendedName>
    <alternativeName>
        <fullName evidence="9 10">4-(cytidine-5'-diphospho)-2-C-methyl-D-erythritol kinase</fullName>
    </alternativeName>
</protein>
<dbReference type="InterPro" id="IPR006204">
    <property type="entry name" value="GHMP_kinase_N_dom"/>
</dbReference>
<feature type="active site" evidence="10">
    <location>
        <position position="11"/>
    </location>
</feature>
<evidence type="ECO:0000256" key="4">
    <source>
        <dbReference type="ARBA" id="ARBA00022679"/>
    </source>
</evidence>
<dbReference type="GO" id="GO:0050515">
    <property type="term" value="F:4-(cytidine 5'-diphospho)-2-C-methyl-D-erythritol kinase activity"/>
    <property type="evidence" value="ECO:0007669"/>
    <property type="project" value="UniProtKB-UniRule"/>
</dbReference>
<comment type="similarity">
    <text evidence="1 10">Belongs to the GHMP kinase family. IspE subfamily.</text>
</comment>
<dbReference type="Gene3D" id="3.30.70.890">
    <property type="entry name" value="GHMP kinase, C-terminal domain"/>
    <property type="match status" value="1"/>
</dbReference>
<dbReference type="GO" id="GO:0016114">
    <property type="term" value="P:terpenoid biosynthetic process"/>
    <property type="evidence" value="ECO:0007669"/>
    <property type="project" value="UniProtKB-UniRule"/>
</dbReference>
<dbReference type="GO" id="GO:0019288">
    <property type="term" value="P:isopentenyl diphosphate biosynthetic process, methylerythritol 4-phosphate pathway"/>
    <property type="evidence" value="ECO:0007669"/>
    <property type="project" value="UniProtKB-UniRule"/>
</dbReference>
<keyword evidence="7 10" id="KW-0067">ATP-binding</keyword>
<dbReference type="SUPFAM" id="SSF55060">
    <property type="entry name" value="GHMP Kinase, C-terminal domain"/>
    <property type="match status" value="1"/>
</dbReference>
<dbReference type="AlphaFoldDB" id="A0AAN0MFD9"/>
<evidence type="ECO:0000313" key="13">
    <source>
        <dbReference type="EMBL" id="WZU68662.1"/>
    </source>
</evidence>
<keyword evidence="8 10" id="KW-0414">Isoprene biosynthesis</keyword>
<comment type="catalytic activity">
    <reaction evidence="10">
        <text>4-CDP-2-C-methyl-D-erythritol + ATP = 4-CDP-2-C-methyl-D-erythritol 2-phosphate + ADP + H(+)</text>
        <dbReference type="Rhea" id="RHEA:18437"/>
        <dbReference type="ChEBI" id="CHEBI:15378"/>
        <dbReference type="ChEBI" id="CHEBI:30616"/>
        <dbReference type="ChEBI" id="CHEBI:57823"/>
        <dbReference type="ChEBI" id="CHEBI:57919"/>
        <dbReference type="ChEBI" id="CHEBI:456216"/>
        <dbReference type="EC" id="2.7.1.148"/>
    </reaction>
</comment>
<dbReference type="PIRSF" id="PIRSF010376">
    <property type="entry name" value="IspE"/>
    <property type="match status" value="1"/>
</dbReference>
<dbReference type="InterPro" id="IPR036554">
    <property type="entry name" value="GHMP_kinase_C_sf"/>
</dbReference>
<evidence type="ECO:0000256" key="6">
    <source>
        <dbReference type="ARBA" id="ARBA00022777"/>
    </source>
</evidence>
<dbReference type="NCBIfam" id="NF011202">
    <property type="entry name" value="PRK14608.1"/>
    <property type="match status" value="1"/>
</dbReference>
<dbReference type="EMBL" id="CP151767">
    <property type="protein sequence ID" value="WZU68662.1"/>
    <property type="molecule type" value="Genomic_DNA"/>
</dbReference>
<proteinExistence type="inferred from homology"/>
<keyword evidence="5 10" id="KW-0547">Nucleotide-binding</keyword>
<keyword evidence="14" id="KW-1185">Reference proteome</keyword>
<evidence type="ECO:0000259" key="12">
    <source>
        <dbReference type="Pfam" id="PF08544"/>
    </source>
</evidence>
<feature type="domain" description="GHMP kinase C-terminal" evidence="12">
    <location>
        <begin position="200"/>
        <end position="270"/>
    </location>
</feature>
<organism evidence="13 14">
    <name type="scientific">Yoonia rhodophyticola</name>
    <dbReference type="NCBI Taxonomy" id="3137370"/>
    <lineage>
        <taxon>Bacteria</taxon>
        <taxon>Pseudomonadati</taxon>
        <taxon>Pseudomonadota</taxon>
        <taxon>Alphaproteobacteria</taxon>
        <taxon>Rhodobacterales</taxon>
        <taxon>Paracoccaceae</taxon>
        <taxon>Yoonia</taxon>
    </lineage>
</organism>
<reference evidence="14" key="1">
    <citation type="submission" date="2024-04" db="EMBL/GenBank/DDBJ databases">
        <title>Phylogenomic analyses of a clade within the roseobacter group suggest taxonomic reassignments of species of the genera Aestuariivita, Citreicella, Loktanella, Nautella, Pelagibaca, Ruegeria, Thalassobius, Thiobacimonas and Tropicibacter, and the proposal o.</title>
        <authorList>
            <person name="Jeon C.O."/>
        </authorList>
    </citation>
    <scope>NUCLEOTIDE SEQUENCE [LARGE SCALE GENOMIC DNA]</scope>
    <source>
        <strain evidence="14">SS1-5</strain>
    </source>
</reference>
<evidence type="ECO:0000256" key="5">
    <source>
        <dbReference type="ARBA" id="ARBA00022741"/>
    </source>
</evidence>
<keyword evidence="6 10" id="KW-0418">Kinase</keyword>
<evidence type="ECO:0000256" key="2">
    <source>
        <dbReference type="ARBA" id="ARBA00012052"/>
    </source>
</evidence>
<comment type="function">
    <text evidence="10">Catalyzes the phosphorylation of the position 2 hydroxy group of 4-diphosphocytidyl-2C-methyl-D-erythritol.</text>
</comment>
<dbReference type="PANTHER" id="PTHR43527:SF2">
    <property type="entry name" value="4-DIPHOSPHOCYTIDYL-2-C-METHYL-D-ERYTHRITOL KINASE, CHLOROPLASTIC"/>
    <property type="match status" value="1"/>
</dbReference>
<evidence type="ECO:0000256" key="1">
    <source>
        <dbReference type="ARBA" id="ARBA00009684"/>
    </source>
</evidence>
<dbReference type="Pfam" id="PF00288">
    <property type="entry name" value="GHMP_kinases_N"/>
    <property type="match status" value="1"/>
</dbReference>
<dbReference type="Gene3D" id="3.30.230.10">
    <property type="match status" value="1"/>
</dbReference>
<dbReference type="InterPro" id="IPR020568">
    <property type="entry name" value="Ribosomal_Su5_D2-typ_SF"/>
</dbReference>
<dbReference type="RefSeq" id="WP_342077952.1">
    <property type="nucleotide sequence ID" value="NZ_CP151767.2"/>
</dbReference>
<dbReference type="EC" id="2.7.1.148" evidence="2 10"/>
<evidence type="ECO:0000256" key="3">
    <source>
        <dbReference type="ARBA" id="ARBA00017473"/>
    </source>
</evidence>
<dbReference type="KEGG" id="yrh:AABB31_07230"/>
<dbReference type="HAMAP" id="MF_00061">
    <property type="entry name" value="IspE"/>
    <property type="match status" value="1"/>
</dbReference>
<evidence type="ECO:0000313" key="14">
    <source>
        <dbReference type="Proteomes" id="UP001470809"/>
    </source>
</evidence>
<sequence>MATIRALAPAKINLTLHVTGQRDDGYHLLDSLVVFVDVADEIEASLAPELSLTVSGPFAQGVPTDATNLIMRAALALQKARGVTQGAAMTLKKSLPHAAGIGSGSADAAAALGLLAKLWKVAPLPPSAPEIVTLGADVPVCLHAPRPTRMSGIGDVLADIPPLPDAALVLVRPPVDVPTQSVFRGLKKKDGRAMSPLSDRTDFAQFAAWLAAQRNDLLATARTLAPEIGTALAKLDAMPAVAATGMSGSGATCFGLVKDMAAARQAARILQLSQMGWWVAPAAILAP</sequence>
<dbReference type="InterPro" id="IPR014721">
    <property type="entry name" value="Ribsml_uS5_D2-typ_fold_subgr"/>
</dbReference>
<name>A0AAN0MFD9_9RHOB</name>
<evidence type="ECO:0000256" key="8">
    <source>
        <dbReference type="ARBA" id="ARBA00023229"/>
    </source>
</evidence>
<keyword evidence="4 10" id="KW-0808">Transferase</keyword>
<dbReference type="SUPFAM" id="SSF54211">
    <property type="entry name" value="Ribosomal protein S5 domain 2-like"/>
    <property type="match status" value="1"/>
</dbReference>
<dbReference type="NCBIfam" id="TIGR00154">
    <property type="entry name" value="ispE"/>
    <property type="match status" value="1"/>
</dbReference>
<feature type="active site" evidence="10">
    <location>
        <position position="137"/>
    </location>
</feature>
<reference evidence="13 14" key="2">
    <citation type="submission" date="2024-08" db="EMBL/GenBank/DDBJ databases">
        <title>Phylogenomic analyses of a clade within the roseobacter group suggest taxonomic reassignments of species of the genera Aestuariivita, Citreicella, Loktanella, Nautella, Pelagibaca, Ruegeria, Thalassobius, Thiobacimonas and Tropicibacter, and the proposal o.</title>
        <authorList>
            <person name="Jeon C.O."/>
        </authorList>
    </citation>
    <scope>NUCLEOTIDE SEQUENCE [LARGE SCALE GENOMIC DNA]</scope>
    <source>
        <strain evidence="13 14">SS1-5</strain>
    </source>
</reference>
<evidence type="ECO:0000256" key="10">
    <source>
        <dbReference type="HAMAP-Rule" id="MF_00061"/>
    </source>
</evidence>
<evidence type="ECO:0000256" key="9">
    <source>
        <dbReference type="ARBA" id="ARBA00032554"/>
    </source>
</evidence>
<comment type="pathway">
    <text evidence="10">Isoprenoid biosynthesis; isopentenyl diphosphate biosynthesis via DXP pathway; isopentenyl diphosphate from 1-deoxy-D-xylulose 5-phosphate: step 3/6.</text>
</comment>
<gene>
    <name evidence="10" type="primary">ispE</name>
    <name evidence="13" type="ORF">AABB31_07230</name>
</gene>
<dbReference type="PANTHER" id="PTHR43527">
    <property type="entry name" value="4-DIPHOSPHOCYTIDYL-2-C-METHYL-D-ERYTHRITOL KINASE, CHLOROPLASTIC"/>
    <property type="match status" value="1"/>
</dbReference>
<dbReference type="GO" id="GO:0005524">
    <property type="term" value="F:ATP binding"/>
    <property type="evidence" value="ECO:0007669"/>
    <property type="project" value="UniProtKB-UniRule"/>
</dbReference>
<dbReference type="Proteomes" id="UP001470809">
    <property type="component" value="Chromosome"/>
</dbReference>
<feature type="domain" description="GHMP kinase N-terminal" evidence="11">
    <location>
        <begin position="68"/>
        <end position="145"/>
    </location>
</feature>
<dbReference type="InterPro" id="IPR013750">
    <property type="entry name" value="GHMP_kinase_C_dom"/>
</dbReference>
<accession>A0AAN0MFD9</accession>
<feature type="binding site" evidence="10">
    <location>
        <begin position="96"/>
        <end position="106"/>
    </location>
    <ligand>
        <name>ATP</name>
        <dbReference type="ChEBI" id="CHEBI:30616"/>
    </ligand>
</feature>
<dbReference type="Pfam" id="PF08544">
    <property type="entry name" value="GHMP_kinases_C"/>
    <property type="match status" value="1"/>
</dbReference>
<dbReference type="InterPro" id="IPR004424">
    <property type="entry name" value="IspE"/>
</dbReference>
<evidence type="ECO:0000256" key="7">
    <source>
        <dbReference type="ARBA" id="ARBA00022840"/>
    </source>
</evidence>
<evidence type="ECO:0000259" key="11">
    <source>
        <dbReference type="Pfam" id="PF00288"/>
    </source>
</evidence>